<dbReference type="Proteomes" id="UP001165405">
    <property type="component" value="Unassembled WGS sequence"/>
</dbReference>
<feature type="region of interest" description="Disordered" evidence="1">
    <location>
        <begin position="107"/>
        <end position="148"/>
    </location>
</feature>
<accession>A0AA41QHH5</accession>
<protein>
    <submittedName>
        <fullName evidence="2">Uncharacterized protein</fullName>
    </submittedName>
</protein>
<evidence type="ECO:0000313" key="2">
    <source>
        <dbReference type="EMBL" id="MCF4122184.1"/>
    </source>
</evidence>
<proteinExistence type="predicted"/>
<name>A0AA41QHH5_9MICO</name>
<sequence length="148" mass="16451">MSTDLTPLERAARAAYTRPDSAIPWERRSPARRAYWRTVALRALDAALDLDHLARVLAVELHAIPARDVTPGPGESWRDVAERLGHHLATAVRARILTVPVVRVLPDDAPGRVYGEGYDGRPLDDRTEAEKREAADRSEADDVEGDQR</sequence>
<reference evidence="2" key="1">
    <citation type="submission" date="2022-01" db="EMBL/GenBank/DDBJ databases">
        <title>Antribacter sp. nov., isolated from Guizhou of China.</title>
        <authorList>
            <person name="Chengliang C."/>
            <person name="Ya Z."/>
        </authorList>
    </citation>
    <scope>NUCLEOTIDE SEQUENCE</scope>
    <source>
        <strain evidence="2">KLBMP 9083</strain>
    </source>
</reference>
<gene>
    <name evidence="2" type="ORF">L1785_14480</name>
</gene>
<feature type="compositionally biased region" description="Basic and acidic residues" evidence="1">
    <location>
        <begin position="118"/>
        <end position="148"/>
    </location>
</feature>
<evidence type="ECO:0000313" key="3">
    <source>
        <dbReference type="Proteomes" id="UP001165405"/>
    </source>
</evidence>
<organism evidence="2 3">
    <name type="scientific">Antribacter soli</name>
    <dbReference type="NCBI Taxonomy" id="2910976"/>
    <lineage>
        <taxon>Bacteria</taxon>
        <taxon>Bacillati</taxon>
        <taxon>Actinomycetota</taxon>
        <taxon>Actinomycetes</taxon>
        <taxon>Micrococcales</taxon>
        <taxon>Promicromonosporaceae</taxon>
        <taxon>Antribacter</taxon>
    </lineage>
</organism>
<dbReference type="EMBL" id="JAKGSG010000040">
    <property type="protein sequence ID" value="MCF4122184.1"/>
    <property type="molecule type" value="Genomic_DNA"/>
</dbReference>
<evidence type="ECO:0000256" key="1">
    <source>
        <dbReference type="SAM" id="MobiDB-lite"/>
    </source>
</evidence>
<dbReference type="RefSeq" id="WP_236089980.1">
    <property type="nucleotide sequence ID" value="NZ_JAKGSG010000040.1"/>
</dbReference>
<dbReference type="AlphaFoldDB" id="A0AA41QHH5"/>
<keyword evidence="3" id="KW-1185">Reference proteome</keyword>
<comment type="caution">
    <text evidence="2">The sequence shown here is derived from an EMBL/GenBank/DDBJ whole genome shotgun (WGS) entry which is preliminary data.</text>
</comment>